<dbReference type="NCBIfam" id="TIGR01300">
    <property type="entry name" value="CPA3_mnhG_phaG"/>
    <property type="match status" value="1"/>
</dbReference>
<protein>
    <submittedName>
        <fullName evidence="2">Sodium:proton antiporter</fullName>
    </submittedName>
</protein>
<keyword evidence="1" id="KW-0472">Membrane</keyword>
<dbReference type="EMBL" id="AYKH01000005">
    <property type="protein sequence ID" value="ROO29248.1"/>
    <property type="molecule type" value="Genomic_DNA"/>
</dbReference>
<feature type="transmembrane region" description="Helical" evidence="1">
    <location>
        <begin position="48"/>
        <end position="77"/>
    </location>
</feature>
<gene>
    <name evidence="2" type="ORF">SAOR_04165</name>
</gene>
<reference evidence="2 3" key="1">
    <citation type="submission" date="2013-10" db="EMBL/GenBank/DDBJ databases">
        <title>Salinisphaera orenii MK-B5 Genome Sequencing.</title>
        <authorList>
            <person name="Lai Q."/>
            <person name="Li C."/>
            <person name="Shao Z."/>
        </authorList>
    </citation>
    <scope>NUCLEOTIDE SEQUENCE [LARGE SCALE GENOMIC DNA]</scope>
    <source>
        <strain evidence="2 3">MK-B5</strain>
    </source>
</reference>
<evidence type="ECO:0000313" key="2">
    <source>
        <dbReference type="EMBL" id="ROO29248.1"/>
    </source>
</evidence>
<evidence type="ECO:0000313" key="3">
    <source>
        <dbReference type="Proteomes" id="UP000283993"/>
    </source>
</evidence>
<feature type="transmembrane region" description="Helical" evidence="1">
    <location>
        <begin position="7"/>
        <end position="28"/>
    </location>
</feature>
<keyword evidence="1" id="KW-1133">Transmembrane helix</keyword>
<keyword evidence="3" id="KW-1185">Reference proteome</keyword>
<keyword evidence="1" id="KW-0812">Transmembrane</keyword>
<dbReference type="RefSeq" id="WP_123630343.1">
    <property type="nucleotide sequence ID" value="NZ_AYKH01000005.1"/>
</dbReference>
<comment type="caution">
    <text evidence="2">The sequence shown here is derived from an EMBL/GenBank/DDBJ whole genome shotgun (WGS) entry which is preliminary data.</text>
</comment>
<dbReference type="PANTHER" id="PTHR34703">
    <property type="entry name" value="ANTIPORTER SUBUNIT MNHG2-RELATED"/>
    <property type="match status" value="1"/>
</dbReference>
<accession>A0A423PUI3</accession>
<dbReference type="PANTHER" id="PTHR34703:SF1">
    <property type="entry name" value="ANTIPORTER SUBUNIT MNHG2-RELATED"/>
    <property type="match status" value="1"/>
</dbReference>
<proteinExistence type="predicted"/>
<organism evidence="2 3">
    <name type="scientific">Salinisphaera orenii MK-B5</name>
    <dbReference type="NCBI Taxonomy" id="856730"/>
    <lineage>
        <taxon>Bacteria</taxon>
        <taxon>Pseudomonadati</taxon>
        <taxon>Pseudomonadota</taxon>
        <taxon>Gammaproteobacteria</taxon>
        <taxon>Salinisphaerales</taxon>
        <taxon>Salinisphaeraceae</taxon>
        <taxon>Salinisphaera</taxon>
    </lineage>
</organism>
<dbReference type="InterPro" id="IPR005133">
    <property type="entry name" value="PhaG_MnhG_YufB"/>
</dbReference>
<dbReference type="GO" id="GO:0015385">
    <property type="term" value="F:sodium:proton antiporter activity"/>
    <property type="evidence" value="ECO:0007669"/>
    <property type="project" value="TreeGrafter"/>
</dbReference>
<sequence>MTALIDMASWVLLAGGAVFSVIGGIGILRMPDFYTRMHAASITDTAGMALMLAGLMLQAGLTLVTAKLVFIMVFLIITSPTATHALARAALHDGVRPQLDHDRRRHTEIEP</sequence>
<name>A0A423PUI3_9GAMM</name>
<evidence type="ECO:0000256" key="1">
    <source>
        <dbReference type="SAM" id="Phobius"/>
    </source>
</evidence>
<dbReference type="Pfam" id="PF03334">
    <property type="entry name" value="PhaG_MnhG_YufB"/>
    <property type="match status" value="1"/>
</dbReference>
<dbReference type="Proteomes" id="UP000283993">
    <property type="component" value="Unassembled WGS sequence"/>
</dbReference>
<dbReference type="AlphaFoldDB" id="A0A423PUI3"/>